<dbReference type="Proteomes" id="UP000002320">
    <property type="component" value="Unassembled WGS sequence"/>
</dbReference>
<proteinExistence type="predicted"/>
<dbReference type="HOGENOM" id="CLU_994828_0_0_1"/>
<sequence length="280" mass="30885">MHASYIAEIGARDFFGNINPQEIASLQAVLPVILAVATYNEVARVALCEHPNLPSLHVPIILNADSSKRLPLKGSKAATKRYPLVLGIRDLLYTLLPFTDRRSRRILPPGFHILLQVNTKSDFLRLLLHIIDESSSPFDSYTPFPLRKNLEATSPADYELDPTGIRGVLSWGLLAMACGQATPNLAHFLLGFELKMELRLTNLLQPGVLNIPSNCAKSLKRLLDGTLGLSLFPPTNASSRTRTACSTHCAKKPNRSCNDFLCNNIQVQPFDNVANLHVLN</sequence>
<accession>B0X726</accession>
<evidence type="ECO:0000313" key="2">
    <source>
        <dbReference type="EnsemblMetazoa" id="CPIJ015471-PA"/>
    </source>
</evidence>
<dbReference type="VEuPathDB" id="VectorBase:CQUJHB008854"/>
<reference evidence="1" key="1">
    <citation type="submission" date="2007-03" db="EMBL/GenBank/DDBJ databases">
        <title>Annotation of Culex pipiens quinquefasciatus.</title>
        <authorList>
            <consortium name="The Broad Institute Genome Sequencing Platform"/>
            <person name="Atkinson P.W."/>
            <person name="Hemingway J."/>
            <person name="Christensen B.M."/>
            <person name="Higgs S."/>
            <person name="Kodira C."/>
            <person name="Hannick L."/>
            <person name="Megy K."/>
            <person name="O'Leary S."/>
            <person name="Pearson M."/>
            <person name="Haas B.J."/>
            <person name="Mauceli E."/>
            <person name="Wortman J.R."/>
            <person name="Lee N.H."/>
            <person name="Guigo R."/>
            <person name="Stanke M."/>
            <person name="Alvarado L."/>
            <person name="Amedeo P."/>
            <person name="Antoine C.H."/>
            <person name="Arensburger P."/>
            <person name="Bidwell S.L."/>
            <person name="Crawford M."/>
            <person name="Camaro F."/>
            <person name="Devon K."/>
            <person name="Engels R."/>
            <person name="Hammond M."/>
            <person name="Howarth C."/>
            <person name="Koehrsen M."/>
            <person name="Lawson D."/>
            <person name="Montgomery P."/>
            <person name="Nene V."/>
            <person name="Nusbaum C."/>
            <person name="Puiu D."/>
            <person name="Romero-Severson J."/>
            <person name="Severson D.W."/>
            <person name="Shumway M."/>
            <person name="Sisk P."/>
            <person name="Stolte C."/>
            <person name="Zeng Q."/>
            <person name="Eisenstadt E."/>
            <person name="Fraser-Liggett C."/>
            <person name="Strausberg R."/>
            <person name="Galagan J."/>
            <person name="Birren B."/>
            <person name="Collins F.H."/>
        </authorList>
    </citation>
    <scope>NUCLEOTIDE SEQUENCE [LARGE SCALE GENOMIC DNA]</scope>
    <source>
        <strain evidence="1">JHB</strain>
    </source>
</reference>
<evidence type="ECO:0000313" key="1">
    <source>
        <dbReference type="EMBL" id="EDS41720.1"/>
    </source>
</evidence>
<reference evidence="2" key="2">
    <citation type="submission" date="2020-05" db="UniProtKB">
        <authorList>
            <consortium name="EnsemblMetazoa"/>
        </authorList>
    </citation>
    <scope>IDENTIFICATION</scope>
    <source>
        <strain evidence="2">JHB</strain>
    </source>
</reference>
<dbReference type="EnsemblMetazoa" id="CPIJ015471-RA">
    <property type="protein sequence ID" value="CPIJ015471-PA"/>
    <property type="gene ID" value="CPIJ015471"/>
</dbReference>
<protein>
    <submittedName>
        <fullName evidence="1 2">Uncharacterized protein</fullName>
    </submittedName>
</protein>
<dbReference type="InParanoid" id="B0X726"/>
<name>B0X726_CULQU</name>
<dbReference type="KEGG" id="cqu:CpipJ_CPIJ015471"/>
<evidence type="ECO:0000313" key="3">
    <source>
        <dbReference type="Proteomes" id="UP000002320"/>
    </source>
</evidence>
<organism>
    <name type="scientific">Culex quinquefasciatus</name>
    <name type="common">Southern house mosquito</name>
    <name type="synonym">Culex pungens</name>
    <dbReference type="NCBI Taxonomy" id="7176"/>
    <lineage>
        <taxon>Eukaryota</taxon>
        <taxon>Metazoa</taxon>
        <taxon>Ecdysozoa</taxon>
        <taxon>Arthropoda</taxon>
        <taxon>Hexapoda</taxon>
        <taxon>Insecta</taxon>
        <taxon>Pterygota</taxon>
        <taxon>Neoptera</taxon>
        <taxon>Endopterygota</taxon>
        <taxon>Diptera</taxon>
        <taxon>Nematocera</taxon>
        <taxon>Culicoidea</taxon>
        <taxon>Culicidae</taxon>
        <taxon>Culicinae</taxon>
        <taxon>Culicini</taxon>
        <taxon>Culex</taxon>
        <taxon>Culex</taxon>
    </lineage>
</organism>
<dbReference type="EMBL" id="DS232433">
    <property type="protein sequence ID" value="EDS41720.1"/>
    <property type="molecule type" value="Genomic_DNA"/>
</dbReference>
<dbReference type="STRING" id="7176.B0X726"/>
<keyword evidence="3" id="KW-1185">Reference proteome</keyword>
<dbReference type="OrthoDB" id="2019644at2759"/>
<gene>
    <name evidence="2" type="primary">6048543</name>
    <name evidence="1" type="ORF">CpipJ_CPIJ015471</name>
</gene>
<dbReference type="VEuPathDB" id="VectorBase:CPIJ015471"/>
<dbReference type="AlphaFoldDB" id="B0X726"/>